<evidence type="ECO:0000256" key="2">
    <source>
        <dbReference type="PROSITE-ProRule" id="PRU00335"/>
    </source>
</evidence>
<evidence type="ECO:0000259" key="3">
    <source>
        <dbReference type="PROSITE" id="PS50977"/>
    </source>
</evidence>
<dbReference type="Pfam" id="PF14278">
    <property type="entry name" value="TetR_C_8"/>
    <property type="match status" value="1"/>
</dbReference>
<keyword evidence="1 2" id="KW-0238">DNA-binding</keyword>
<dbReference type="PANTHER" id="PTHR43479">
    <property type="entry name" value="ACREF/ENVCD OPERON REPRESSOR-RELATED"/>
    <property type="match status" value="1"/>
</dbReference>
<dbReference type="PRINTS" id="PR00455">
    <property type="entry name" value="HTHTETR"/>
</dbReference>
<dbReference type="EMBL" id="JASWER010000021">
    <property type="protein sequence ID" value="MDL5378241.1"/>
    <property type="molecule type" value="Genomic_DNA"/>
</dbReference>
<dbReference type="PROSITE" id="PS50977">
    <property type="entry name" value="HTH_TETR_2"/>
    <property type="match status" value="1"/>
</dbReference>
<name>A0ABT7MSR7_9BACL</name>
<proteinExistence type="predicted"/>
<dbReference type="InterPro" id="IPR001647">
    <property type="entry name" value="HTH_TetR"/>
</dbReference>
<accession>A0ABT7MSR7</accession>
<dbReference type="SUPFAM" id="SSF46689">
    <property type="entry name" value="Homeodomain-like"/>
    <property type="match status" value="1"/>
</dbReference>
<feature type="DNA-binding region" description="H-T-H motif" evidence="2">
    <location>
        <begin position="32"/>
        <end position="51"/>
    </location>
</feature>
<dbReference type="Pfam" id="PF00440">
    <property type="entry name" value="TetR_N"/>
    <property type="match status" value="1"/>
</dbReference>
<dbReference type="RefSeq" id="WP_214754591.1">
    <property type="nucleotide sequence ID" value="NZ_CP183077.1"/>
</dbReference>
<keyword evidence="5" id="KW-1185">Reference proteome</keyword>
<organism evidence="4 5">
    <name type="scientific">Exiguobacterium mexicanum</name>
    <dbReference type="NCBI Taxonomy" id="340146"/>
    <lineage>
        <taxon>Bacteria</taxon>
        <taxon>Bacillati</taxon>
        <taxon>Bacillota</taxon>
        <taxon>Bacilli</taxon>
        <taxon>Bacillales</taxon>
        <taxon>Bacillales Family XII. Incertae Sedis</taxon>
        <taxon>Exiguobacterium</taxon>
    </lineage>
</organism>
<evidence type="ECO:0000313" key="4">
    <source>
        <dbReference type="EMBL" id="MDL5378241.1"/>
    </source>
</evidence>
<dbReference type="InterPro" id="IPR009057">
    <property type="entry name" value="Homeodomain-like_sf"/>
</dbReference>
<dbReference type="InterPro" id="IPR039532">
    <property type="entry name" value="TetR_C_Firmicutes"/>
</dbReference>
<dbReference type="Proteomes" id="UP001230807">
    <property type="component" value="Unassembled WGS sequence"/>
</dbReference>
<dbReference type="Gene3D" id="1.10.357.10">
    <property type="entry name" value="Tetracycline Repressor, domain 2"/>
    <property type="match status" value="1"/>
</dbReference>
<reference evidence="4 5" key="1">
    <citation type="submission" date="2023-06" db="EMBL/GenBank/DDBJ databases">
        <title>Influencing factors and mechanism of Cr(VI) reduction by facultative anaerobic Exiguobacterium sp. PY14.</title>
        <authorList>
            <person name="Zou L."/>
        </authorList>
    </citation>
    <scope>NUCLEOTIDE SEQUENCE [LARGE SCALE GENOMIC DNA]</scope>
    <source>
        <strain evidence="4 5">PY14</strain>
    </source>
</reference>
<sequence length="200" mass="22956">MGHEDLRITRTKQLIKSAFLELIDEHGFEAVTVKAITERAGINRGTFYSHYVDKFDLMEKSIEAIFHEAELKLVKNLPHVFGEERGESSYQLLVPFIRFIEDNKILMKPLLRPNGDPQFQARLRSYMHAALFHRSPTVLFDETKALVPADYLVSYISSAHMGVIYEWLYSDRPDTAEDIARIIYTITFEGPLVAGGLRAH</sequence>
<dbReference type="PANTHER" id="PTHR43479:SF7">
    <property type="entry name" value="TETR-FAMILY TRANSCRIPTIONAL REGULATOR"/>
    <property type="match status" value="1"/>
</dbReference>
<dbReference type="InterPro" id="IPR050624">
    <property type="entry name" value="HTH-type_Tx_Regulator"/>
</dbReference>
<protein>
    <submittedName>
        <fullName evidence="4">TetR/AcrR family transcriptional regulator</fullName>
    </submittedName>
</protein>
<feature type="domain" description="HTH tetR-type" evidence="3">
    <location>
        <begin position="9"/>
        <end position="69"/>
    </location>
</feature>
<comment type="caution">
    <text evidence="4">The sequence shown here is derived from an EMBL/GenBank/DDBJ whole genome shotgun (WGS) entry which is preliminary data.</text>
</comment>
<evidence type="ECO:0000313" key="5">
    <source>
        <dbReference type="Proteomes" id="UP001230807"/>
    </source>
</evidence>
<evidence type="ECO:0000256" key="1">
    <source>
        <dbReference type="ARBA" id="ARBA00023125"/>
    </source>
</evidence>
<gene>
    <name evidence="4" type="ORF">QR695_14650</name>
</gene>